<proteinExistence type="predicted"/>
<dbReference type="Proteomes" id="UP001060325">
    <property type="component" value="Chromosome"/>
</dbReference>
<dbReference type="RefSeq" id="WP_255177082.1">
    <property type="nucleotide sequence ID" value="NZ_CP101462.1"/>
</dbReference>
<organism evidence="1 2">
    <name type="scientific">Exiguobacterium aurantiacum</name>
    <dbReference type="NCBI Taxonomy" id="33987"/>
    <lineage>
        <taxon>Bacteria</taxon>
        <taxon>Bacillati</taxon>
        <taxon>Bacillota</taxon>
        <taxon>Bacilli</taxon>
        <taxon>Bacillales</taxon>
        <taxon>Bacillales Family XII. Incertae Sedis</taxon>
        <taxon>Exiguobacterium</taxon>
    </lineage>
</organism>
<name>A0ABY5FLP0_9BACL</name>
<protein>
    <submittedName>
        <fullName evidence="1">Uncharacterized protein</fullName>
    </submittedName>
</protein>
<evidence type="ECO:0000313" key="2">
    <source>
        <dbReference type="Proteomes" id="UP001060325"/>
    </source>
</evidence>
<sequence>MALHHRTDQEREQDKTTSLMMMSLLCWFLYGLLYGFVYFNVLVIFFVLFSSFLGVKGLIARDKRIEREREVRDLGVEIDSEEGEMLMKREYATYEVTGYDDKGKIKFIHLREGEFVLPVEIKGDDLTKIKKMMELNPGVTVIVHAAVDQKRMRLQEIDGYSLRKES</sequence>
<reference evidence="1" key="1">
    <citation type="submission" date="2022-07" db="EMBL/GenBank/DDBJ databases">
        <title>Complete genome of CX2.</title>
        <authorList>
            <person name="Cao G."/>
        </authorList>
    </citation>
    <scope>NUCLEOTIDE SEQUENCE</scope>
    <source>
        <strain evidence="1">CX2</strain>
    </source>
</reference>
<dbReference type="EMBL" id="CP101462">
    <property type="protein sequence ID" value="UTT42515.1"/>
    <property type="molecule type" value="Genomic_DNA"/>
</dbReference>
<keyword evidence="2" id="KW-1185">Reference proteome</keyword>
<accession>A0ABY5FLP0</accession>
<gene>
    <name evidence="1" type="ORF">NMQ00_13435</name>
</gene>
<evidence type="ECO:0000313" key="1">
    <source>
        <dbReference type="EMBL" id="UTT42515.1"/>
    </source>
</evidence>